<evidence type="ECO:0000313" key="10">
    <source>
        <dbReference type="Proteomes" id="UP000078348"/>
    </source>
</evidence>
<feature type="transmembrane region" description="Helical" evidence="7">
    <location>
        <begin position="255"/>
        <end position="276"/>
    </location>
</feature>
<keyword evidence="6 9" id="KW-0808">Transferase</keyword>
<feature type="transmembrane region" description="Helical" evidence="7">
    <location>
        <begin position="210"/>
        <end position="235"/>
    </location>
</feature>
<feature type="transmembrane region" description="Helical" evidence="7">
    <location>
        <begin position="177"/>
        <end position="198"/>
    </location>
</feature>
<dbReference type="Gene3D" id="2.70.160.11">
    <property type="entry name" value="Hnrnp arginine n-methyltransferase1"/>
    <property type="match status" value="2"/>
</dbReference>
<feature type="transmembrane region" description="Helical" evidence="7">
    <location>
        <begin position="110"/>
        <end position="127"/>
    </location>
</feature>
<dbReference type="GO" id="GO:0015179">
    <property type="term" value="F:L-amino acid transmembrane transporter activity"/>
    <property type="evidence" value="ECO:0007669"/>
    <property type="project" value="TreeGrafter"/>
</dbReference>
<dbReference type="Proteomes" id="UP000078348">
    <property type="component" value="Unassembled WGS sequence"/>
</dbReference>
<feature type="transmembrane region" description="Helical" evidence="7">
    <location>
        <begin position="505"/>
        <end position="528"/>
    </location>
</feature>
<evidence type="ECO:0000256" key="4">
    <source>
        <dbReference type="ARBA" id="ARBA00022989"/>
    </source>
</evidence>
<feature type="domain" description="Amino acid transporter transmembrane" evidence="8">
    <location>
        <begin position="2"/>
        <end position="329"/>
    </location>
</feature>
<feature type="transmembrane region" description="Helical" evidence="7">
    <location>
        <begin position="723"/>
        <end position="748"/>
    </location>
</feature>
<comment type="caution">
    <text evidence="9">The sequence shown here is derived from an EMBL/GenBank/DDBJ whole genome shotgun (WGS) entry which is preliminary data.</text>
</comment>
<feature type="transmembrane region" description="Helical" evidence="7">
    <location>
        <begin position="311"/>
        <end position="333"/>
    </location>
</feature>
<proteinExistence type="predicted"/>
<dbReference type="InterPro" id="IPR025799">
    <property type="entry name" value="Arg_MeTrfase"/>
</dbReference>
<evidence type="ECO:0000256" key="2">
    <source>
        <dbReference type="ARBA" id="ARBA00022691"/>
    </source>
</evidence>
<feature type="transmembrane region" description="Helical" evidence="7">
    <location>
        <begin position="682"/>
        <end position="711"/>
    </location>
</feature>
<gene>
    <name evidence="9" type="ORF">AV274_6472</name>
</gene>
<evidence type="ECO:0000256" key="5">
    <source>
        <dbReference type="ARBA" id="ARBA00023136"/>
    </source>
</evidence>
<evidence type="ECO:0000313" key="9">
    <source>
        <dbReference type="EMBL" id="OAO11859.1"/>
    </source>
</evidence>
<dbReference type="Pfam" id="PF06325">
    <property type="entry name" value="PrmA"/>
    <property type="match status" value="1"/>
</dbReference>
<feature type="transmembrane region" description="Helical" evidence="7">
    <location>
        <begin position="134"/>
        <end position="157"/>
    </location>
</feature>
<dbReference type="InterPro" id="IPR013057">
    <property type="entry name" value="AA_transpt_TM"/>
</dbReference>
<accession>A0A196S796</accession>
<keyword evidence="2 6" id="KW-0949">S-adenosyl-L-methionine</keyword>
<feature type="transmembrane region" description="Helical" evidence="7">
    <location>
        <begin position="628"/>
        <end position="647"/>
    </location>
</feature>
<dbReference type="EMBL" id="LXWW01000577">
    <property type="protein sequence ID" value="OAO11859.1"/>
    <property type="molecule type" value="Genomic_DNA"/>
</dbReference>
<comment type="subcellular location">
    <subcellularLocation>
        <location evidence="1">Membrane</location>
        <topology evidence="1">Multi-pass membrane protein</topology>
    </subcellularLocation>
</comment>
<feature type="transmembrane region" description="Helical" evidence="7">
    <location>
        <begin position="586"/>
        <end position="607"/>
    </location>
</feature>
<dbReference type="OrthoDB" id="412876at2759"/>
<evidence type="ECO:0000256" key="1">
    <source>
        <dbReference type="ARBA" id="ARBA00004141"/>
    </source>
</evidence>
<dbReference type="CDD" id="cd02440">
    <property type="entry name" value="AdoMet_MTases"/>
    <property type="match status" value="1"/>
</dbReference>
<keyword evidence="3 7" id="KW-0812">Transmembrane</keyword>
<dbReference type="PROSITE" id="PS51678">
    <property type="entry name" value="SAM_MT_PRMT"/>
    <property type="match status" value="1"/>
</dbReference>
<evidence type="ECO:0000256" key="6">
    <source>
        <dbReference type="PROSITE-ProRule" id="PRU01015"/>
    </source>
</evidence>
<dbReference type="InterPro" id="IPR029063">
    <property type="entry name" value="SAM-dependent_MTases_sf"/>
</dbReference>
<dbReference type="GO" id="GO:0016020">
    <property type="term" value="C:membrane"/>
    <property type="evidence" value="ECO:0007669"/>
    <property type="project" value="UniProtKB-SubCell"/>
</dbReference>
<dbReference type="GO" id="GO:0016274">
    <property type="term" value="F:protein-arginine N-methyltransferase activity"/>
    <property type="evidence" value="ECO:0007669"/>
    <property type="project" value="InterPro"/>
</dbReference>
<sequence>MKAIAGSGLLAIPFAVGFVTSVILFVILTGLTSLSCYQLMAIDEGLCGKLRPYSPNYYANLCHNVLGRVGYTVSVIGLLVDVYGGQAGILVVMTDFLCGLPLFQSNRQMWRNWIQALLTVVTTLLCIQKNMRVMVFVSSCGLLMLVTSILLALLYGFRTHGIHFDESFLHLPSWKALFSQLGIFVFSLSFTTIFLTQVKHLNKKYRKNTTLITSCAVAVIALIYMVMGILLVMLFSHDGETVPGNILSALPSHSFENIFISIGMVISLLGSFPLFLEVAAEIIERNMGPQTYGRVFISNKKRLFTRIAENLLLSLIGYLFPYFTSILSLNILIVDEKYSVNAVQHVEMEVVENPSAGTLNRMEYAITIMKAIAGSGLLTIPYAVQKVGFITAFLLYVFVTGLYALSCFQLLEVANSPLARTMKRYSSNDYANLCYNIIGKVGYVVFIIATLMDIYGAHIGMIVVMTDFLCGLPFLNNSIACRVTVQAVLTVIATILCVLRDVRVIVFISSFGLIVLIISIALVILYGFRVHGLHFESSYLRFTSFKAVFGNLGLFVFSLCFSAVFLTEVKHLKKEYHKKAASTTAYAISAMAVIYIIMGVLLVMLFAQEKGVVPGNILSVLPSNSFENVFISIGMVISLIGSIPLFLEAASEILENKMGPLTYGKVFLSNKKRLTLRVAENVILSLIAFFFPRFASILIAFTLPAIMHYMLLKKKLGWFMKAVDLVVFLISVALVVVCFGENLISIIFRSKGCDFCHYPTVSAEMYGGVDKYSGDIAFQKREEEVDVQDVMNHSNCFETIVATNEAGEEVLLGASLDLSNGELTWNYIEDKEKAFSHVMGMSQMTSMLKDKRRNEVYNAAITECIQDFIAAHYRKPYVLDIGCGTGLLSLQAARAGAERVYSCEMFRSWADVARKNVTENGFDGVITIINKNSRDLVVKGDDDSPYDLDRKCDILVSEILDTALLGEGVLIAVKDARKRLLVDQPVVIPESADIFIEMVHSDSLFQMTSIQNATIGSLRFKRADMSNDPCHYTHLLPIHVDHLTPPPSPCSQPLRLTTVDLTGGRNNPLTEVTVSISHPPNGLLFSWTVALYHHHHEYSTRAELVRTEDWEDHWLQAFYALSGLEAAQKEVHLIALMRDTNWRFAACCAKDAAYQKVKMGAFKPLTCSCGFHALLNTGLMSMYQNRGRNEVLENAVQRVQEWSVNNRDAVIADVGDDSLLSCLVRQARVKNPIWSVERKIDSSIVWSQIAKQNKASIRVVSALSELPPKIGAIMWDCHFYQMEDNPVMEVVSYWCCVNALRNRLPEDALLQPSLVNVMGMLIELGPLYDSFGEVADVNGFKHTAFNAGVRGWSEALYPFPLYLYAYKALSEPQALISIDFSSPLYAIEQPLALTASAEGRVNCCVVWCEYYVGDRKCFEDVPENWVSVFRNGRFENYKKQLLKFKEEPVVVKKGDCVAATAVLNGNLEFQFSFSS</sequence>
<reference evidence="9 10" key="1">
    <citation type="submission" date="2016-05" db="EMBL/GenBank/DDBJ databases">
        <title>Nuclear genome of Blastocystis sp. subtype 1 NandII.</title>
        <authorList>
            <person name="Gentekaki E."/>
            <person name="Curtis B."/>
            <person name="Stairs C."/>
            <person name="Eme L."/>
            <person name="Herman E."/>
            <person name="Klimes V."/>
            <person name="Arias M.C."/>
            <person name="Elias M."/>
            <person name="Hilliou F."/>
            <person name="Klute M."/>
            <person name="Malik S.-B."/>
            <person name="Pightling A."/>
            <person name="Rachubinski R."/>
            <person name="Salas D."/>
            <person name="Schlacht A."/>
            <person name="Suga H."/>
            <person name="Archibald J."/>
            <person name="Ball S.G."/>
            <person name="Clark G."/>
            <person name="Dacks J."/>
            <person name="Van Der Giezen M."/>
            <person name="Tsaousis A."/>
            <person name="Roger A."/>
        </authorList>
    </citation>
    <scope>NUCLEOTIDE SEQUENCE [LARGE SCALE GENOMIC DNA]</scope>
    <source>
        <strain evidence="10">ATCC 50177 / NandII</strain>
    </source>
</reference>
<feature type="transmembrane region" description="Helical" evidence="7">
    <location>
        <begin position="12"/>
        <end position="37"/>
    </location>
</feature>
<keyword evidence="5 7" id="KW-0472">Membrane</keyword>
<feature type="transmembrane region" description="Helical" evidence="7">
    <location>
        <begin position="387"/>
        <end position="411"/>
    </location>
</feature>
<dbReference type="PANTHER" id="PTHR22950">
    <property type="entry name" value="AMINO ACID TRANSPORTER"/>
    <property type="match status" value="1"/>
</dbReference>
<feature type="transmembrane region" description="Helical" evidence="7">
    <location>
        <begin position="479"/>
        <end position="499"/>
    </location>
</feature>
<name>A0A196S796_BLAHN</name>
<feature type="domain" description="Amino acid transporter transmembrane" evidence="8">
    <location>
        <begin position="363"/>
        <end position="737"/>
    </location>
</feature>
<dbReference type="Pfam" id="PF01490">
    <property type="entry name" value="Aa_trans"/>
    <property type="match status" value="2"/>
</dbReference>
<dbReference type="Gene3D" id="3.40.50.150">
    <property type="entry name" value="Vaccinia Virus protein VP39"/>
    <property type="match status" value="2"/>
</dbReference>
<dbReference type="SUPFAM" id="SSF53335">
    <property type="entry name" value="S-adenosyl-L-methionine-dependent methyltransferases"/>
    <property type="match status" value="1"/>
</dbReference>
<feature type="transmembrane region" description="Helical" evidence="7">
    <location>
        <begin position="548"/>
        <end position="566"/>
    </location>
</feature>
<keyword evidence="10" id="KW-1185">Reference proteome</keyword>
<organism evidence="9 10">
    <name type="scientific">Blastocystis sp. subtype 1 (strain ATCC 50177 / NandII)</name>
    <dbReference type="NCBI Taxonomy" id="478820"/>
    <lineage>
        <taxon>Eukaryota</taxon>
        <taxon>Sar</taxon>
        <taxon>Stramenopiles</taxon>
        <taxon>Bigyra</taxon>
        <taxon>Opalozoa</taxon>
        <taxon>Opalinata</taxon>
        <taxon>Blastocystidae</taxon>
        <taxon>Blastocystis</taxon>
    </lineage>
</organism>
<protein>
    <submittedName>
        <fullName evidence="9">Arginine N-methyltransferase</fullName>
    </submittedName>
</protein>
<keyword evidence="6 9" id="KW-0489">Methyltransferase</keyword>
<evidence type="ECO:0000259" key="8">
    <source>
        <dbReference type="Pfam" id="PF01490"/>
    </source>
</evidence>
<dbReference type="GO" id="GO:0032259">
    <property type="term" value="P:methylation"/>
    <property type="evidence" value="ECO:0007669"/>
    <property type="project" value="UniProtKB-KW"/>
</dbReference>
<dbReference type="STRING" id="478820.A0A196S796"/>
<keyword evidence="4 7" id="KW-1133">Transmembrane helix</keyword>
<evidence type="ECO:0000256" key="7">
    <source>
        <dbReference type="SAM" id="Phobius"/>
    </source>
</evidence>
<evidence type="ECO:0000256" key="3">
    <source>
        <dbReference type="ARBA" id="ARBA00022692"/>
    </source>
</evidence>